<dbReference type="CDD" id="cd07185">
    <property type="entry name" value="OmpA_C-like"/>
    <property type="match status" value="1"/>
</dbReference>
<evidence type="ECO:0000256" key="3">
    <source>
        <dbReference type="SAM" id="Phobius"/>
    </source>
</evidence>
<keyword evidence="3" id="KW-0812">Transmembrane</keyword>
<keyword evidence="1 3" id="KW-0472">Membrane</keyword>
<dbReference type="PANTHER" id="PTHR30329">
    <property type="entry name" value="STATOR ELEMENT OF FLAGELLAR MOTOR COMPLEX"/>
    <property type="match status" value="1"/>
</dbReference>
<feature type="coiled-coil region" evidence="2">
    <location>
        <begin position="171"/>
        <end position="306"/>
    </location>
</feature>
<evidence type="ECO:0000256" key="2">
    <source>
        <dbReference type="SAM" id="Coils"/>
    </source>
</evidence>
<dbReference type="InterPro" id="IPR006665">
    <property type="entry name" value="OmpA-like"/>
</dbReference>
<proteinExistence type="predicted"/>
<evidence type="ECO:0000313" key="6">
    <source>
        <dbReference type="Proteomes" id="UP000192917"/>
    </source>
</evidence>
<keyword evidence="6" id="KW-1185">Reference proteome</keyword>
<dbReference type="AlphaFoldDB" id="A0A1Y6C2C2"/>
<dbReference type="Pfam" id="PF00691">
    <property type="entry name" value="OmpA"/>
    <property type="match status" value="1"/>
</dbReference>
<feature type="domain" description="OmpA-like" evidence="4">
    <location>
        <begin position="349"/>
        <end position="475"/>
    </location>
</feature>
<keyword evidence="3" id="KW-1133">Transmembrane helix</keyword>
<dbReference type="NCBIfam" id="NF006543">
    <property type="entry name" value="PRK09039.1-2"/>
    <property type="match status" value="1"/>
</dbReference>
<dbReference type="Gene3D" id="3.30.1330.60">
    <property type="entry name" value="OmpA-like domain"/>
    <property type="match status" value="1"/>
</dbReference>
<dbReference type="STRING" id="560819.SAMN05428998_11185"/>
<dbReference type="InterPro" id="IPR050330">
    <property type="entry name" value="Bact_OuterMem_StrucFunc"/>
</dbReference>
<dbReference type="RefSeq" id="WP_085123463.1">
    <property type="nucleotide sequence ID" value="NZ_FWZX01000011.1"/>
</dbReference>
<accession>A0A1Y6C2C2</accession>
<reference evidence="5 6" key="1">
    <citation type="submission" date="2017-04" db="EMBL/GenBank/DDBJ databases">
        <authorList>
            <person name="Afonso C.L."/>
            <person name="Miller P.J."/>
            <person name="Scott M.A."/>
            <person name="Spackman E."/>
            <person name="Goraichik I."/>
            <person name="Dimitrov K.M."/>
            <person name="Suarez D.L."/>
            <person name="Swayne D.E."/>
        </authorList>
    </citation>
    <scope>NUCLEOTIDE SEQUENCE [LARGE SCALE GENOMIC DNA]</scope>
    <source>
        <strain evidence="5 6">USBA 355</strain>
    </source>
</reference>
<dbReference type="PROSITE" id="PS51123">
    <property type="entry name" value="OMPA_2"/>
    <property type="match status" value="1"/>
</dbReference>
<dbReference type="SUPFAM" id="SSF103088">
    <property type="entry name" value="OmpA-like"/>
    <property type="match status" value="1"/>
</dbReference>
<sequence length="475" mass="53241">MYTLGRTSRNRSVNIWPGFVDGLSTLVMVVIFVLMVFMIAQYYLSVALSGRDQQLSKANRDLGEANQLLILERNANADLRINIAQLSSELQTSLEARDDLQTQLRSLTDKRDQLNAELAAASQARDRLASQLAALQKQDKGQEGDLAKALETGDALRNQLQQVQSVNDEQARNLKQAYSTIQADKEKIEAQLAELATLKDLRDELDSELAKRQKALEALAEQSKGLKEKLDSSELDKQKLASQLEIIEKRLSTSEDFALEQQSLSEEARRQVSLLNAQLASLRRRLGELNALLEDSEHKNETQQAQILDLGKRLNAALATKVQELARYRSEFFGRLREILGDNQNIRIVGDRFVFQAEVLFPTGSATLEPEGRTQIAELAGLLREVAAKIPSDIDWVLRVDGHTDIRPISTPEFPSNWELSSARAIAVVKVLIDEGIPPNRLVAAGFGQYQPIDTGNSEEAFRRNRRIEFKLTER</sequence>
<feature type="transmembrane region" description="Helical" evidence="3">
    <location>
        <begin position="20"/>
        <end position="44"/>
    </location>
</feature>
<evidence type="ECO:0000256" key="1">
    <source>
        <dbReference type="PROSITE-ProRule" id="PRU00473"/>
    </source>
</evidence>
<protein>
    <submittedName>
        <fullName evidence="5">Chemotaxis protein MotB</fullName>
    </submittedName>
</protein>
<evidence type="ECO:0000313" key="5">
    <source>
        <dbReference type="EMBL" id="SMF33009.1"/>
    </source>
</evidence>
<evidence type="ECO:0000259" key="4">
    <source>
        <dbReference type="PROSITE" id="PS51123"/>
    </source>
</evidence>
<gene>
    <name evidence="5" type="ORF">SAMN05428998_11185</name>
</gene>
<dbReference type="EMBL" id="FWZX01000011">
    <property type="protein sequence ID" value="SMF33009.1"/>
    <property type="molecule type" value="Genomic_DNA"/>
</dbReference>
<organism evidence="5 6">
    <name type="scientific">Tistlia consotensis USBA 355</name>
    <dbReference type="NCBI Taxonomy" id="560819"/>
    <lineage>
        <taxon>Bacteria</taxon>
        <taxon>Pseudomonadati</taxon>
        <taxon>Pseudomonadota</taxon>
        <taxon>Alphaproteobacteria</taxon>
        <taxon>Rhodospirillales</taxon>
        <taxon>Rhodovibrionaceae</taxon>
        <taxon>Tistlia</taxon>
    </lineage>
</organism>
<name>A0A1Y6C2C2_9PROT</name>
<feature type="coiled-coil region" evidence="2">
    <location>
        <begin position="83"/>
        <end position="138"/>
    </location>
</feature>
<keyword evidence="2" id="KW-0175">Coiled coil</keyword>
<dbReference type="Gene3D" id="6.10.250.3110">
    <property type="match status" value="1"/>
</dbReference>
<dbReference type="GO" id="GO:0016020">
    <property type="term" value="C:membrane"/>
    <property type="evidence" value="ECO:0007669"/>
    <property type="project" value="UniProtKB-UniRule"/>
</dbReference>
<dbReference type="InterPro" id="IPR036737">
    <property type="entry name" value="OmpA-like_sf"/>
</dbReference>
<dbReference type="Proteomes" id="UP000192917">
    <property type="component" value="Unassembled WGS sequence"/>
</dbReference>
<dbReference type="PANTHER" id="PTHR30329:SF21">
    <property type="entry name" value="LIPOPROTEIN YIAD-RELATED"/>
    <property type="match status" value="1"/>
</dbReference>